<keyword evidence="3" id="KW-0677">Repeat</keyword>
<dbReference type="GO" id="GO:0003714">
    <property type="term" value="F:transcription corepressor activity"/>
    <property type="evidence" value="ECO:0007669"/>
    <property type="project" value="InterPro"/>
</dbReference>
<dbReference type="PANTHER" id="PTHR22846:SF2">
    <property type="entry name" value="F-BOX-LIKE_WD REPEAT-CONTAINING PROTEIN EBI"/>
    <property type="match status" value="1"/>
</dbReference>
<accession>A3LUZ9</accession>
<feature type="region of interest" description="Disordered" evidence="6">
    <location>
        <begin position="117"/>
        <end position="147"/>
    </location>
</feature>
<dbReference type="Gene3D" id="2.130.10.10">
    <property type="entry name" value="YVTN repeat-like/Quinoprotein amine dehydrogenase"/>
    <property type="match status" value="1"/>
</dbReference>
<keyword evidence="4" id="KW-0539">Nucleus</keyword>
<evidence type="ECO:0000313" key="7">
    <source>
        <dbReference type="EMBL" id="ABN67043.2"/>
    </source>
</evidence>
<comment type="subcellular location">
    <subcellularLocation>
        <location evidence="1">Nucleus</location>
    </subcellularLocation>
</comment>
<dbReference type="STRING" id="322104.A3LUZ9"/>
<dbReference type="RefSeq" id="XP_001385072.2">
    <property type="nucleotide sequence ID" value="XM_001385035.1"/>
</dbReference>
<dbReference type="Pfam" id="PF00400">
    <property type="entry name" value="WD40"/>
    <property type="match status" value="1"/>
</dbReference>
<dbReference type="SMART" id="SM00667">
    <property type="entry name" value="LisH"/>
    <property type="match status" value="1"/>
</dbReference>
<dbReference type="OMA" id="KWNKCGN"/>
<dbReference type="AlphaFoldDB" id="A3LUZ9"/>
<dbReference type="EMBL" id="CP000499">
    <property type="protein sequence ID" value="ABN67043.2"/>
    <property type="molecule type" value="Genomic_DNA"/>
</dbReference>
<sequence>MSLTSRELNYLVWRYLQEAGFELAAFALEKIASCSHYESETSSAIISKIEPGCLVNLVQKGILFSLAEEEAERDKDDTDGSKLSLFGALLSDHLELDTSSEEKEEVSKRFLSKAEAKLNGTHEDEDVEMKDETSNDNQSDNSQMIPKSFTTQSLQPIITYGQSLTSEWHPSTSVFAYGKSNSSAVINAIKDGAIAESVTLVHPNISNLKNEINIVSWAPQGNLIITAGINGELRAWSPDGKLRNIANLLSDDIPVSASDVEPIERTSSVITNVLWNENGQLLLSLDSNNQVSLWDGNTLSLIKQINPPVAPADNISVITACWLNEDKFALSTVKNSIKIYSITPQQFGSLNQLDVQTIGFLHGHENSISLLKLNNKSKLLASCSDYDYLIKVWIRGSSQESLDLNTTKDETSKLHTSPIVALEWLEGFDDVSTLLSVSMEGILNIWNCSTGETIKSSDLFSYKDNFKLDSDDDFHHSHDLLVFDASLSPNQEYLALADDLGRVTVWDVSLSRYSKNDPRDFVRCLAVYNFQIPDHVDNDDTKVGICDVKWDNESSNISVSYSGADSVVLKWK</sequence>
<dbReference type="OrthoDB" id="1367865at2759"/>
<evidence type="ECO:0000313" key="8">
    <source>
        <dbReference type="Proteomes" id="UP000002258"/>
    </source>
</evidence>
<evidence type="ECO:0000256" key="5">
    <source>
        <dbReference type="PROSITE-ProRule" id="PRU00221"/>
    </source>
</evidence>
<reference evidence="7 8" key="1">
    <citation type="journal article" date="2007" name="Nat. Biotechnol.">
        <title>Genome sequence of the lignocellulose-bioconverting and xylose-fermenting yeast Pichia stipitis.</title>
        <authorList>
            <person name="Jeffries T.W."/>
            <person name="Grigoriev I.V."/>
            <person name="Grimwood J."/>
            <person name="Laplaza J.M."/>
            <person name="Aerts A."/>
            <person name="Salamov A."/>
            <person name="Schmutz J."/>
            <person name="Lindquist E."/>
            <person name="Dehal P."/>
            <person name="Shapiro H."/>
            <person name="Jin Y.S."/>
            <person name="Passoth V."/>
            <person name="Richardson P.M."/>
        </authorList>
    </citation>
    <scope>NUCLEOTIDE SEQUENCE [LARGE SCALE GENOMIC DNA]</scope>
    <source>
        <strain evidence="8">ATCC 58785 / CBS 6054 / NBRC 10063 / NRRL Y-11545</strain>
    </source>
</reference>
<dbReference type="SUPFAM" id="SSF50978">
    <property type="entry name" value="WD40 repeat-like"/>
    <property type="match status" value="1"/>
</dbReference>
<dbReference type="InterPro" id="IPR045183">
    <property type="entry name" value="Ebi-like"/>
</dbReference>
<dbReference type="GO" id="GO:0034967">
    <property type="term" value="C:Set3 complex"/>
    <property type="evidence" value="ECO:0007669"/>
    <property type="project" value="TreeGrafter"/>
</dbReference>
<organism evidence="7 8">
    <name type="scientific">Scheffersomyces stipitis (strain ATCC 58785 / CBS 6054 / NBRC 10063 / NRRL Y-11545)</name>
    <name type="common">Yeast</name>
    <name type="synonym">Pichia stipitis</name>
    <dbReference type="NCBI Taxonomy" id="322104"/>
    <lineage>
        <taxon>Eukaryota</taxon>
        <taxon>Fungi</taxon>
        <taxon>Dikarya</taxon>
        <taxon>Ascomycota</taxon>
        <taxon>Saccharomycotina</taxon>
        <taxon>Pichiomycetes</taxon>
        <taxon>Debaryomycetaceae</taxon>
        <taxon>Scheffersomyces</taxon>
    </lineage>
</organism>
<dbReference type="PROSITE" id="PS50082">
    <property type="entry name" value="WD_REPEATS_2"/>
    <property type="match status" value="2"/>
</dbReference>
<evidence type="ECO:0000256" key="3">
    <source>
        <dbReference type="ARBA" id="ARBA00022737"/>
    </source>
</evidence>
<protein>
    <submittedName>
        <fullName evidence="7">Uncharacterized protein</fullName>
    </submittedName>
</protein>
<dbReference type="InterPro" id="IPR001680">
    <property type="entry name" value="WD40_rpt"/>
</dbReference>
<feature type="repeat" description="WD" evidence="5">
    <location>
        <begin position="205"/>
        <end position="237"/>
    </location>
</feature>
<dbReference type="InterPro" id="IPR036322">
    <property type="entry name" value="WD40_repeat_dom_sf"/>
</dbReference>
<proteinExistence type="predicted"/>
<feature type="repeat" description="WD" evidence="5">
    <location>
        <begin position="263"/>
        <end position="304"/>
    </location>
</feature>
<keyword evidence="8" id="KW-1185">Reference proteome</keyword>
<evidence type="ECO:0000256" key="1">
    <source>
        <dbReference type="ARBA" id="ARBA00004123"/>
    </source>
</evidence>
<name>A3LUZ9_PICST</name>
<dbReference type="KEGG" id="pic:PICST_83776"/>
<evidence type="ECO:0000256" key="4">
    <source>
        <dbReference type="ARBA" id="ARBA00023242"/>
    </source>
</evidence>
<dbReference type="HOGENOM" id="CLU_007609_1_1_1"/>
<dbReference type="InParanoid" id="A3LUZ9"/>
<keyword evidence="2 5" id="KW-0853">WD repeat</keyword>
<dbReference type="InterPro" id="IPR015943">
    <property type="entry name" value="WD40/YVTN_repeat-like_dom_sf"/>
</dbReference>
<evidence type="ECO:0000256" key="2">
    <source>
        <dbReference type="ARBA" id="ARBA00022574"/>
    </source>
</evidence>
<dbReference type="GO" id="GO:0006357">
    <property type="term" value="P:regulation of transcription by RNA polymerase II"/>
    <property type="evidence" value="ECO:0007669"/>
    <property type="project" value="TreeGrafter"/>
</dbReference>
<dbReference type="InterPro" id="IPR006594">
    <property type="entry name" value="LisH"/>
</dbReference>
<dbReference type="SMART" id="SM00320">
    <property type="entry name" value="WD40"/>
    <property type="match status" value="5"/>
</dbReference>
<dbReference type="PROSITE" id="PS50896">
    <property type="entry name" value="LISH"/>
    <property type="match status" value="1"/>
</dbReference>
<dbReference type="GeneID" id="4839503"/>
<evidence type="ECO:0000256" key="6">
    <source>
        <dbReference type="SAM" id="MobiDB-lite"/>
    </source>
</evidence>
<dbReference type="Proteomes" id="UP000002258">
    <property type="component" value="Chromosome 5"/>
</dbReference>
<dbReference type="eggNOG" id="KOG0273">
    <property type="taxonomic scope" value="Eukaryota"/>
</dbReference>
<dbReference type="Gene3D" id="1.20.960.30">
    <property type="match status" value="1"/>
</dbReference>
<dbReference type="Pfam" id="PF08513">
    <property type="entry name" value="LisH"/>
    <property type="match status" value="1"/>
</dbReference>
<dbReference type="FunCoup" id="A3LUZ9">
    <property type="interactions" value="620"/>
</dbReference>
<gene>
    <name evidence="7" type="ORF">PICST_83776</name>
</gene>
<feature type="compositionally biased region" description="Polar residues" evidence="6">
    <location>
        <begin position="135"/>
        <end position="147"/>
    </location>
</feature>
<dbReference type="PANTHER" id="PTHR22846">
    <property type="entry name" value="WD40 REPEAT PROTEIN"/>
    <property type="match status" value="1"/>
</dbReference>